<proteinExistence type="predicted"/>
<organism evidence="2 3">
    <name type="scientific">Larimichthys crocea</name>
    <name type="common">Large yellow croaker</name>
    <name type="synonym">Pseudosciaena crocea</name>
    <dbReference type="NCBI Taxonomy" id="215358"/>
    <lineage>
        <taxon>Eukaryota</taxon>
        <taxon>Metazoa</taxon>
        <taxon>Chordata</taxon>
        <taxon>Craniata</taxon>
        <taxon>Vertebrata</taxon>
        <taxon>Euteleostomi</taxon>
        <taxon>Actinopterygii</taxon>
        <taxon>Neopterygii</taxon>
        <taxon>Teleostei</taxon>
        <taxon>Neoteleostei</taxon>
        <taxon>Acanthomorphata</taxon>
        <taxon>Eupercaria</taxon>
        <taxon>Sciaenidae</taxon>
        <taxon>Larimichthys</taxon>
    </lineage>
</organism>
<keyword evidence="3" id="KW-1185">Reference proteome</keyword>
<reference evidence="2 3" key="1">
    <citation type="submission" date="2019-07" db="EMBL/GenBank/DDBJ databases">
        <title>Chromosome genome assembly for large yellow croaker.</title>
        <authorList>
            <person name="Xiao S."/>
        </authorList>
    </citation>
    <scope>NUCLEOTIDE SEQUENCE [LARGE SCALE GENOMIC DNA]</scope>
    <source>
        <strain evidence="2">JMULYC20181020</strain>
        <tissue evidence="2">Muscle</tissue>
    </source>
</reference>
<dbReference type="AlphaFoldDB" id="A0A6G0ID59"/>
<gene>
    <name evidence="2" type="ORF">D5F01_LYC13170</name>
</gene>
<accession>A0A6G0ID59</accession>
<comment type="caution">
    <text evidence="2">The sequence shown here is derived from an EMBL/GenBank/DDBJ whole genome shotgun (WGS) entry which is preliminary data.</text>
</comment>
<dbReference type="InterPro" id="IPR026511">
    <property type="entry name" value="PTHB1"/>
</dbReference>
<evidence type="ECO:0000313" key="3">
    <source>
        <dbReference type="Proteomes" id="UP000424527"/>
    </source>
</evidence>
<dbReference type="InterPro" id="IPR055364">
    <property type="entry name" value="PTHB1_CtH_dom"/>
</dbReference>
<sequence>MSLAEAAEENRALLEEAFVRLRSATHLLVLLLSLWQGLTPDQTTILEAMLLPLLQDTPQLGWEESCDAAVSHLLRTCLSRSPKDQATSLAQAGGSVLGLPRDTARLKKHITLLCDRIGKGGRLTLASEANVQVPIQVQNLAAPVDNSVKLQVIHVPCGPGSSFT</sequence>
<dbReference type="Pfam" id="PF23339">
    <property type="entry name" value="PTHB1_CtH"/>
    <property type="match status" value="1"/>
</dbReference>
<protein>
    <submittedName>
        <fullName evidence="2">Protein PTHB1 Bardet-Biedl syndrome 9 protein Parathyroid hormone-responsive B1 gene protein</fullName>
    </submittedName>
</protein>
<dbReference type="EMBL" id="REGW02000012">
    <property type="protein sequence ID" value="KAE8289287.1"/>
    <property type="molecule type" value="Genomic_DNA"/>
</dbReference>
<dbReference type="GO" id="GO:0016020">
    <property type="term" value="C:membrane"/>
    <property type="evidence" value="ECO:0007669"/>
    <property type="project" value="TreeGrafter"/>
</dbReference>
<feature type="domain" description="PTHB1 C-terminal helix bundle" evidence="1">
    <location>
        <begin position="38"/>
        <end position="117"/>
    </location>
</feature>
<dbReference type="PANTHER" id="PTHR20991">
    <property type="entry name" value="PARATHYROID HORMONE-RESPONSIVE B1 GENE"/>
    <property type="match status" value="1"/>
</dbReference>
<evidence type="ECO:0000259" key="1">
    <source>
        <dbReference type="Pfam" id="PF23339"/>
    </source>
</evidence>
<dbReference type="GO" id="GO:0060271">
    <property type="term" value="P:cilium assembly"/>
    <property type="evidence" value="ECO:0007669"/>
    <property type="project" value="TreeGrafter"/>
</dbReference>
<dbReference type="PANTHER" id="PTHR20991:SF0">
    <property type="entry name" value="PROTEIN PTHB1"/>
    <property type="match status" value="1"/>
</dbReference>
<name>A0A6G0ID59_LARCR</name>
<dbReference type="GO" id="GO:0034464">
    <property type="term" value="C:BBSome"/>
    <property type="evidence" value="ECO:0007669"/>
    <property type="project" value="InterPro"/>
</dbReference>
<dbReference type="Proteomes" id="UP000424527">
    <property type="component" value="Unassembled WGS sequence"/>
</dbReference>
<evidence type="ECO:0000313" key="2">
    <source>
        <dbReference type="EMBL" id="KAE8289287.1"/>
    </source>
</evidence>